<dbReference type="EMBL" id="KN847045">
    <property type="protein sequence ID" value="KIW24769.1"/>
    <property type="molecule type" value="Genomic_DNA"/>
</dbReference>
<accession>A0A0D2CMH4</accession>
<dbReference type="HOGENOM" id="CLU_1916859_0_0_1"/>
<proteinExistence type="predicted"/>
<organism evidence="3 4">
    <name type="scientific">Cladophialophora immunda</name>
    <dbReference type="NCBI Taxonomy" id="569365"/>
    <lineage>
        <taxon>Eukaryota</taxon>
        <taxon>Fungi</taxon>
        <taxon>Dikarya</taxon>
        <taxon>Ascomycota</taxon>
        <taxon>Pezizomycotina</taxon>
        <taxon>Eurotiomycetes</taxon>
        <taxon>Chaetothyriomycetidae</taxon>
        <taxon>Chaetothyriales</taxon>
        <taxon>Herpotrichiellaceae</taxon>
        <taxon>Cladophialophora</taxon>
    </lineage>
</organism>
<feature type="region of interest" description="Disordered" evidence="1">
    <location>
        <begin position="1"/>
        <end position="26"/>
    </location>
</feature>
<keyword evidence="4" id="KW-1185">Reference proteome</keyword>
<evidence type="ECO:0000313" key="3">
    <source>
        <dbReference type="EMBL" id="KIW24769.1"/>
    </source>
</evidence>
<protein>
    <submittedName>
        <fullName evidence="3">Uncharacterized protein</fullName>
    </submittedName>
</protein>
<dbReference type="VEuPathDB" id="FungiDB:PV07_10462"/>
<gene>
    <name evidence="3" type="ORF">PV07_10462</name>
</gene>
<name>A0A0D2CMH4_9EURO</name>
<dbReference type="AlphaFoldDB" id="A0A0D2CMH4"/>
<keyword evidence="2" id="KW-0472">Membrane</keyword>
<dbReference type="Proteomes" id="UP000054466">
    <property type="component" value="Unassembled WGS sequence"/>
</dbReference>
<evidence type="ECO:0000256" key="2">
    <source>
        <dbReference type="SAM" id="Phobius"/>
    </source>
</evidence>
<feature type="transmembrane region" description="Helical" evidence="2">
    <location>
        <begin position="96"/>
        <end position="123"/>
    </location>
</feature>
<keyword evidence="2" id="KW-1133">Transmembrane helix</keyword>
<reference evidence="3 4" key="1">
    <citation type="submission" date="2015-01" db="EMBL/GenBank/DDBJ databases">
        <title>The Genome Sequence of Cladophialophora immunda CBS83496.</title>
        <authorList>
            <consortium name="The Broad Institute Genomics Platform"/>
            <person name="Cuomo C."/>
            <person name="de Hoog S."/>
            <person name="Gorbushina A."/>
            <person name="Stielow B."/>
            <person name="Teixiera M."/>
            <person name="Abouelleil A."/>
            <person name="Chapman S.B."/>
            <person name="Priest M."/>
            <person name="Young S.K."/>
            <person name="Wortman J."/>
            <person name="Nusbaum C."/>
            <person name="Birren B."/>
        </authorList>
    </citation>
    <scope>NUCLEOTIDE SEQUENCE [LARGE SCALE GENOMIC DNA]</scope>
    <source>
        <strain evidence="3 4">CBS 83496</strain>
    </source>
</reference>
<sequence length="132" mass="15459">MTVYRQNTTPNGRYRRDTQGTSPRFMDSSKCCWPSHMRRRWRVWHKRIGQRATNGAISGWLWLLLDELWCISESLVSRTPEMLLGRKCHSFRPRRATAAIIDLCMGESNIVVAMLWLICSTIIDDLVSKWDT</sequence>
<feature type="compositionally biased region" description="Polar residues" evidence="1">
    <location>
        <begin position="1"/>
        <end position="11"/>
    </location>
</feature>
<dbReference type="RefSeq" id="XP_016244985.1">
    <property type="nucleotide sequence ID" value="XM_016397794.1"/>
</dbReference>
<evidence type="ECO:0000313" key="4">
    <source>
        <dbReference type="Proteomes" id="UP000054466"/>
    </source>
</evidence>
<dbReference type="GeneID" id="27349656"/>
<evidence type="ECO:0000256" key="1">
    <source>
        <dbReference type="SAM" id="MobiDB-lite"/>
    </source>
</evidence>
<keyword evidence="2" id="KW-0812">Transmembrane</keyword>